<comment type="catalytic activity">
    <reaction evidence="11">
        <text>[GlcNAc-(1-&gt;4)-Mur2Ac(oyl-L-Ala-gamma-D-Glu-L-Lys-D-Ala-D-Ala)](n)-di-trans,octa-cis-undecaprenyl diphosphate + beta-D-GlcNAc-(1-&gt;4)-Mur2Ac(oyl-L-Ala-gamma-D-Glu-L-Lys-D-Ala-D-Ala)-di-trans,octa-cis-undecaprenyl diphosphate = [GlcNAc-(1-&gt;4)-Mur2Ac(oyl-L-Ala-gamma-D-Glu-L-Lys-D-Ala-D-Ala)](n+1)-di-trans,octa-cis-undecaprenyl diphosphate + di-trans,octa-cis-undecaprenyl diphosphate + H(+)</text>
        <dbReference type="Rhea" id="RHEA:23708"/>
        <dbReference type="Rhea" id="RHEA-COMP:9602"/>
        <dbReference type="Rhea" id="RHEA-COMP:9603"/>
        <dbReference type="ChEBI" id="CHEBI:15378"/>
        <dbReference type="ChEBI" id="CHEBI:58405"/>
        <dbReference type="ChEBI" id="CHEBI:60033"/>
        <dbReference type="ChEBI" id="CHEBI:78435"/>
        <dbReference type="EC" id="2.4.99.28"/>
    </reaction>
</comment>
<comment type="caution">
    <text evidence="15">The sequence shown here is derived from an EMBL/GenBank/DDBJ whole genome shotgun (WGS) entry which is preliminary data.</text>
</comment>
<gene>
    <name evidence="15" type="ORF">GCM10009069_02130</name>
</gene>
<dbReference type="InterPro" id="IPR001460">
    <property type="entry name" value="PCN-bd_Tpept"/>
</dbReference>
<name>A0A8J3CPM2_9PROT</name>
<comment type="similarity">
    <text evidence="2">In the C-terminal section; belongs to the transpeptidase family.</text>
</comment>
<dbReference type="Pfam" id="PF00912">
    <property type="entry name" value="Transgly"/>
    <property type="match status" value="1"/>
</dbReference>
<comment type="pathway">
    <text evidence="1">Cell wall biogenesis; peptidoglycan biosynthesis.</text>
</comment>
<keyword evidence="5" id="KW-0645">Protease</keyword>
<reference evidence="15" key="1">
    <citation type="journal article" date="2014" name="Int. J. Syst. Evol. Microbiol.">
        <title>Complete genome sequence of Corynebacterium casei LMG S-19264T (=DSM 44701T), isolated from a smear-ripened cheese.</title>
        <authorList>
            <consortium name="US DOE Joint Genome Institute (JGI-PGF)"/>
            <person name="Walter F."/>
            <person name="Albersmeier A."/>
            <person name="Kalinowski J."/>
            <person name="Ruckert C."/>
        </authorList>
    </citation>
    <scope>NUCLEOTIDE SEQUENCE</scope>
    <source>
        <strain evidence="15">KCTC 32513</strain>
    </source>
</reference>
<dbReference type="EC" id="2.4.99.28" evidence="10"/>
<dbReference type="Proteomes" id="UP000634004">
    <property type="component" value="Unassembled WGS sequence"/>
</dbReference>
<evidence type="ECO:0000256" key="1">
    <source>
        <dbReference type="ARBA" id="ARBA00004752"/>
    </source>
</evidence>
<evidence type="ECO:0000256" key="10">
    <source>
        <dbReference type="ARBA" id="ARBA00044770"/>
    </source>
</evidence>
<dbReference type="PANTHER" id="PTHR32282:SF15">
    <property type="entry name" value="PENICILLIN-BINDING PROTEIN 1C"/>
    <property type="match status" value="1"/>
</dbReference>
<organism evidence="15 16">
    <name type="scientific">Algimonas arctica</name>
    <dbReference type="NCBI Taxonomy" id="1479486"/>
    <lineage>
        <taxon>Bacteria</taxon>
        <taxon>Pseudomonadati</taxon>
        <taxon>Pseudomonadota</taxon>
        <taxon>Alphaproteobacteria</taxon>
        <taxon>Maricaulales</taxon>
        <taxon>Robiginitomaculaceae</taxon>
        <taxon>Algimonas</taxon>
    </lineage>
</organism>
<evidence type="ECO:0000259" key="14">
    <source>
        <dbReference type="Pfam" id="PF06832"/>
    </source>
</evidence>
<accession>A0A8J3CPM2</accession>
<dbReference type="GO" id="GO:0030288">
    <property type="term" value="C:outer membrane-bounded periplasmic space"/>
    <property type="evidence" value="ECO:0007669"/>
    <property type="project" value="TreeGrafter"/>
</dbReference>
<feature type="domain" description="Glycosyl transferase family 51" evidence="13">
    <location>
        <begin position="48"/>
        <end position="216"/>
    </location>
</feature>
<dbReference type="InterPro" id="IPR009647">
    <property type="entry name" value="PBP_C"/>
</dbReference>
<dbReference type="GO" id="GO:0008955">
    <property type="term" value="F:peptidoglycan glycosyltransferase activity"/>
    <property type="evidence" value="ECO:0007669"/>
    <property type="project" value="UniProtKB-EC"/>
</dbReference>
<dbReference type="GO" id="GO:0008658">
    <property type="term" value="F:penicillin binding"/>
    <property type="evidence" value="ECO:0007669"/>
    <property type="project" value="InterPro"/>
</dbReference>
<dbReference type="PANTHER" id="PTHR32282">
    <property type="entry name" value="BINDING PROTEIN TRANSPEPTIDASE, PUTATIVE-RELATED"/>
    <property type="match status" value="1"/>
</dbReference>
<sequence length="662" mass="70964">MRKKPLILAGVIALTVGWFCLPTLPDDADTVSSVLRDRSGEILHIASVEDGRVRLQADLDRIDPAYIEALIAIEDQRFYSHMGVDPLAIGRAIKSNFSAGEVVSGASTLTQQLGRQYEPRPRTLPTKMIEAIEAVRFDLRMSKDEQLERYLTRISYGSNIEGIEAASRIWLGKSPRYLSPDEIALLLALPQSPEARRPDRNPVAAKTGRDRVLDRMVTGGLLDRDTAIMAKAQPVPTQKRALPNRDILAHQTFGGGISTLNASEQARVARHLADWTHKQPVPVNAAAMIIHVPTREVLALVGTGARDHAGGWIDMTDRVRSPGSTLKPFIYAMARDDGTLDMDSDMRDAPTRFGSYRPENFTRRYHGTVTVREALQHSLNVPAVTALHAVGAERFRAALSAAGPEARGRVGDTKGEGLALALGGTGLSARDLAVLYTALGNGGEAGPLRFKPDAPEGEIYRLVSAETAKAVTEALRGAPVPKGFANMSGIGRIAYKTGTSYGFRDSWAAGLAGEYAVIVWTGRPDGAPRPGATGRGSAAPLLFDIAAPFADVVRDGTTIDAPTALKSVAAQTDDGPIILFPSSGTEVLQSGRGLSISVDSELPVQLFVSGAPVPRQGGLSVWTPDAPGFYRVSAIDTKGRSTNADIRVVTRDQLIDAPPQFR</sequence>
<dbReference type="Gene3D" id="3.40.710.10">
    <property type="entry name" value="DD-peptidase/beta-lactamase superfamily"/>
    <property type="match status" value="1"/>
</dbReference>
<dbReference type="InterPro" id="IPR036950">
    <property type="entry name" value="PBP_transglycosylase"/>
</dbReference>
<dbReference type="UniPathway" id="UPA00219"/>
<dbReference type="InterPro" id="IPR050396">
    <property type="entry name" value="Glycosyltr_51/Transpeptidase"/>
</dbReference>
<evidence type="ECO:0000259" key="12">
    <source>
        <dbReference type="Pfam" id="PF00905"/>
    </source>
</evidence>
<proteinExistence type="inferred from homology"/>
<dbReference type="SUPFAM" id="SSF56601">
    <property type="entry name" value="beta-lactamase/transpeptidase-like"/>
    <property type="match status" value="1"/>
</dbReference>
<dbReference type="GO" id="GO:0004180">
    <property type="term" value="F:carboxypeptidase activity"/>
    <property type="evidence" value="ECO:0007669"/>
    <property type="project" value="UniProtKB-KW"/>
</dbReference>
<keyword evidence="16" id="KW-1185">Reference proteome</keyword>
<comment type="similarity">
    <text evidence="3">In the N-terminal section; belongs to the glycosyltransferase 51 family.</text>
</comment>
<dbReference type="AlphaFoldDB" id="A0A8J3CPM2"/>
<keyword evidence="4" id="KW-0121">Carboxypeptidase</keyword>
<keyword evidence="8" id="KW-0378">Hydrolase</keyword>
<evidence type="ECO:0000256" key="11">
    <source>
        <dbReference type="ARBA" id="ARBA00049902"/>
    </source>
</evidence>
<keyword evidence="6" id="KW-0328">Glycosyltransferase</keyword>
<feature type="domain" description="Penicillin-binding protein transpeptidase" evidence="12">
    <location>
        <begin position="286"/>
        <end position="506"/>
    </location>
</feature>
<dbReference type="Gene3D" id="1.10.3810.10">
    <property type="entry name" value="Biosynthetic peptidoglycan transglycosylase-like"/>
    <property type="match status" value="1"/>
</dbReference>
<evidence type="ECO:0000256" key="6">
    <source>
        <dbReference type="ARBA" id="ARBA00022676"/>
    </source>
</evidence>
<evidence type="ECO:0000256" key="7">
    <source>
        <dbReference type="ARBA" id="ARBA00022679"/>
    </source>
</evidence>
<dbReference type="Pfam" id="PF06832">
    <property type="entry name" value="BiPBP_C"/>
    <property type="match status" value="1"/>
</dbReference>
<dbReference type="GO" id="GO:0009252">
    <property type="term" value="P:peptidoglycan biosynthetic process"/>
    <property type="evidence" value="ECO:0007669"/>
    <property type="project" value="UniProtKB-UniPathway"/>
</dbReference>
<dbReference type="NCBIfam" id="TIGR02073">
    <property type="entry name" value="PBP_1c"/>
    <property type="match status" value="1"/>
</dbReference>
<evidence type="ECO:0000256" key="4">
    <source>
        <dbReference type="ARBA" id="ARBA00022645"/>
    </source>
</evidence>
<evidence type="ECO:0000256" key="3">
    <source>
        <dbReference type="ARBA" id="ARBA00007739"/>
    </source>
</evidence>
<evidence type="ECO:0000256" key="5">
    <source>
        <dbReference type="ARBA" id="ARBA00022670"/>
    </source>
</evidence>
<feature type="domain" description="Penicillin-binding C-terminal" evidence="14">
    <location>
        <begin position="569"/>
        <end position="646"/>
    </location>
</feature>
<evidence type="ECO:0000313" key="15">
    <source>
        <dbReference type="EMBL" id="GHA82535.1"/>
    </source>
</evidence>
<evidence type="ECO:0000256" key="2">
    <source>
        <dbReference type="ARBA" id="ARBA00007090"/>
    </source>
</evidence>
<dbReference type="RefSeq" id="WP_189494466.1">
    <property type="nucleotide sequence ID" value="NZ_BMZH01000001.1"/>
</dbReference>
<dbReference type="InterPro" id="IPR011815">
    <property type="entry name" value="PBP_1c"/>
</dbReference>
<evidence type="ECO:0000259" key="13">
    <source>
        <dbReference type="Pfam" id="PF00912"/>
    </source>
</evidence>
<protein>
    <recommendedName>
        <fullName evidence="10">peptidoglycan glycosyltransferase</fullName>
        <ecNumber evidence="10">2.4.99.28</ecNumber>
    </recommendedName>
</protein>
<dbReference type="GO" id="GO:0006508">
    <property type="term" value="P:proteolysis"/>
    <property type="evidence" value="ECO:0007669"/>
    <property type="project" value="UniProtKB-KW"/>
</dbReference>
<dbReference type="InterPro" id="IPR012338">
    <property type="entry name" value="Beta-lactam/transpept-like"/>
</dbReference>
<dbReference type="SUPFAM" id="SSF53955">
    <property type="entry name" value="Lysozyme-like"/>
    <property type="match status" value="1"/>
</dbReference>
<dbReference type="EMBL" id="BMZH01000001">
    <property type="protein sequence ID" value="GHA82535.1"/>
    <property type="molecule type" value="Genomic_DNA"/>
</dbReference>
<dbReference type="InterPro" id="IPR001264">
    <property type="entry name" value="Glyco_trans_51"/>
</dbReference>
<evidence type="ECO:0000256" key="8">
    <source>
        <dbReference type="ARBA" id="ARBA00022801"/>
    </source>
</evidence>
<dbReference type="InterPro" id="IPR023346">
    <property type="entry name" value="Lysozyme-like_dom_sf"/>
</dbReference>
<dbReference type="Pfam" id="PF00905">
    <property type="entry name" value="Transpeptidase"/>
    <property type="match status" value="1"/>
</dbReference>
<keyword evidence="9" id="KW-0511">Multifunctional enzyme</keyword>
<evidence type="ECO:0000313" key="16">
    <source>
        <dbReference type="Proteomes" id="UP000634004"/>
    </source>
</evidence>
<keyword evidence="7" id="KW-0808">Transferase</keyword>
<evidence type="ECO:0000256" key="9">
    <source>
        <dbReference type="ARBA" id="ARBA00023268"/>
    </source>
</evidence>
<reference evidence="15" key="2">
    <citation type="submission" date="2020-09" db="EMBL/GenBank/DDBJ databases">
        <authorList>
            <person name="Sun Q."/>
            <person name="Kim S."/>
        </authorList>
    </citation>
    <scope>NUCLEOTIDE SEQUENCE</scope>
    <source>
        <strain evidence="15">KCTC 32513</strain>
    </source>
</reference>